<feature type="transmembrane region" description="Helical" evidence="1">
    <location>
        <begin position="197"/>
        <end position="217"/>
    </location>
</feature>
<keyword evidence="1" id="KW-1133">Transmembrane helix</keyword>
<keyword evidence="1" id="KW-0812">Transmembrane</keyword>
<organism evidence="2 3">
    <name type="scientific">Ignisphaera cupida</name>
    <dbReference type="NCBI Taxonomy" id="3050454"/>
    <lineage>
        <taxon>Archaea</taxon>
        <taxon>Thermoproteota</taxon>
        <taxon>Thermoprotei</taxon>
        <taxon>Desulfurococcales</taxon>
        <taxon>Desulfurococcaceae</taxon>
        <taxon>Ignisphaera</taxon>
    </lineage>
</organism>
<feature type="transmembrane region" description="Helical" evidence="1">
    <location>
        <begin position="137"/>
        <end position="155"/>
    </location>
</feature>
<dbReference type="InterPro" id="IPR038880">
    <property type="entry name" value="MJ0871-like"/>
</dbReference>
<accession>A0ABD4Z9F8</accession>
<feature type="transmembrane region" description="Helical" evidence="1">
    <location>
        <begin position="269"/>
        <end position="286"/>
    </location>
</feature>
<evidence type="ECO:0000256" key="1">
    <source>
        <dbReference type="SAM" id="Phobius"/>
    </source>
</evidence>
<evidence type="ECO:0000313" key="2">
    <source>
        <dbReference type="EMBL" id="MDK6028915.1"/>
    </source>
</evidence>
<proteinExistence type="predicted"/>
<feature type="transmembrane region" description="Helical" evidence="1">
    <location>
        <begin position="112"/>
        <end position="131"/>
    </location>
</feature>
<dbReference type="EMBL" id="JASNVW010000003">
    <property type="protein sequence ID" value="MDK6028915.1"/>
    <property type="molecule type" value="Genomic_DNA"/>
</dbReference>
<dbReference type="Proteomes" id="UP001529235">
    <property type="component" value="Unassembled WGS sequence"/>
</dbReference>
<evidence type="ECO:0000313" key="3">
    <source>
        <dbReference type="Proteomes" id="UP001529235"/>
    </source>
</evidence>
<reference evidence="2 3" key="1">
    <citation type="submission" date="2023-05" db="EMBL/GenBank/DDBJ databases">
        <title>A new hyperthermophilic archaea 'Ignisphaera cupida' sp. nov. and description of the family 'Ignisphaeraceae' fam. nov.</title>
        <authorList>
            <person name="Podosokorskaya O.A."/>
            <person name="Elcheninov A.G."/>
            <person name="Klukina A."/>
            <person name="Merkel A.Y."/>
        </authorList>
    </citation>
    <scope>NUCLEOTIDE SEQUENCE [LARGE SCALE GENOMIC DNA]</scope>
    <source>
        <strain evidence="2 3">4213-co</strain>
    </source>
</reference>
<protein>
    <recommendedName>
        <fullName evidence="4">Nucleoside recognition protein</fullName>
    </recommendedName>
</protein>
<keyword evidence="1" id="KW-0472">Membrane</keyword>
<feature type="transmembrane region" description="Helical" evidence="1">
    <location>
        <begin position="237"/>
        <end position="257"/>
    </location>
</feature>
<dbReference type="AlphaFoldDB" id="A0ABD4Z9F8"/>
<name>A0ABD4Z9F8_9CREN</name>
<evidence type="ECO:0008006" key="4">
    <source>
        <dbReference type="Google" id="ProtNLM"/>
    </source>
</evidence>
<dbReference type="RefSeq" id="WP_285273900.1">
    <property type="nucleotide sequence ID" value="NZ_JASNVW010000003.1"/>
</dbReference>
<sequence length="330" mass="35665">MYLNSLADAALDYALYVSKPILQFIAISIIAITASEFLFSSKFALRMLKPLTHILKVAKLPQKFATPMLLGILDSRAEHSTISSMVKEGLASNGEVVVYNLVSKPITSPKSILQYVAPVVFSFLGTFLGLIYIAFSLATTLIGFALGVALSHVLIKNSEPSSYAQLKNVAIGVMQYRSSVEIAKRGLGKALRIAKYVGIRFLIVLTILYILTQLGIFNYIKSALKLLPLPILQNPEAVAIAITYAISPSAGFALAGNTLGKGAATAKEVLTALFLGKILFGIVSEYPRHSFPFYASIYPIRLAAKLTATLLLYTVISSTIIILIINTTLL</sequence>
<dbReference type="PANTHER" id="PTHR38139">
    <property type="entry name" value="GATE DOMAIN-CONTAINING PROTEIN"/>
    <property type="match status" value="1"/>
</dbReference>
<keyword evidence="3" id="KW-1185">Reference proteome</keyword>
<feature type="transmembrane region" description="Helical" evidence="1">
    <location>
        <begin position="306"/>
        <end position="325"/>
    </location>
</feature>
<comment type="caution">
    <text evidence="2">The sequence shown here is derived from an EMBL/GenBank/DDBJ whole genome shotgun (WGS) entry which is preliminary data.</text>
</comment>
<feature type="transmembrane region" description="Helical" evidence="1">
    <location>
        <begin position="20"/>
        <end position="39"/>
    </location>
</feature>
<dbReference type="PANTHER" id="PTHR38139:SF1">
    <property type="entry name" value="NUCLEOSIDE TRANSPORTER_FEOB GTPASE GATE DOMAIN-CONTAINING PROTEIN"/>
    <property type="match status" value="1"/>
</dbReference>
<gene>
    <name evidence="2" type="ORF">QPL79_06025</name>
</gene>